<organism evidence="4">
    <name type="scientific">freshwater metagenome</name>
    <dbReference type="NCBI Taxonomy" id="449393"/>
    <lineage>
        <taxon>unclassified sequences</taxon>
        <taxon>metagenomes</taxon>
        <taxon>ecological metagenomes</taxon>
    </lineage>
</organism>
<keyword evidence="1" id="KW-0418">Kinase</keyword>
<evidence type="ECO:0000259" key="2">
    <source>
        <dbReference type="Pfam" id="PF13581"/>
    </source>
</evidence>
<dbReference type="AlphaFoldDB" id="A0A6J6PFN1"/>
<dbReference type="EMBL" id="CAEZXZ010000019">
    <property type="protein sequence ID" value="CAB4695585.1"/>
    <property type="molecule type" value="Genomic_DNA"/>
</dbReference>
<gene>
    <name evidence="3" type="ORF">UFOPK2310_00091</name>
    <name evidence="4" type="ORF">UFOPK2625_00224</name>
</gene>
<proteinExistence type="predicted"/>
<evidence type="ECO:0000313" key="4">
    <source>
        <dbReference type="EMBL" id="CAB4695585.1"/>
    </source>
</evidence>
<dbReference type="InterPro" id="IPR050267">
    <property type="entry name" value="Anti-sigma-factor_SerPK"/>
</dbReference>
<protein>
    <submittedName>
        <fullName evidence="4">Unannotated protein</fullName>
    </submittedName>
</protein>
<accession>A0A6J6PFN1</accession>
<name>A0A6J6PFN1_9ZZZZ</name>
<dbReference type="PANTHER" id="PTHR35526">
    <property type="entry name" value="ANTI-SIGMA-F FACTOR RSBW-RELATED"/>
    <property type="match status" value="1"/>
</dbReference>
<feature type="domain" description="Histidine kinase/HSP90-like ATPase" evidence="2">
    <location>
        <begin position="10"/>
        <end position="139"/>
    </location>
</feature>
<sequence>MTVTHSWTLPADTTAAAAGRDFVRSALAEYGNSSETSSTSDTADTAAAEAVEVAAAVTSELCTNAILHGSPPQSLKLVIDREHLRIEVSNSNRVGGTVPKLATMPIRSDTVGGRGLNLVNVLASTWGTDVNSGSTTVWAVMSRS</sequence>
<keyword evidence="1" id="KW-0808">Transferase</keyword>
<reference evidence="4" key="1">
    <citation type="submission" date="2020-05" db="EMBL/GenBank/DDBJ databases">
        <authorList>
            <person name="Chiriac C."/>
            <person name="Salcher M."/>
            <person name="Ghai R."/>
            <person name="Kavagutti S V."/>
        </authorList>
    </citation>
    <scope>NUCLEOTIDE SEQUENCE</scope>
</reference>
<evidence type="ECO:0000256" key="1">
    <source>
        <dbReference type="ARBA" id="ARBA00022527"/>
    </source>
</evidence>
<dbReference type="InterPro" id="IPR003594">
    <property type="entry name" value="HATPase_dom"/>
</dbReference>
<dbReference type="GO" id="GO:0004674">
    <property type="term" value="F:protein serine/threonine kinase activity"/>
    <property type="evidence" value="ECO:0007669"/>
    <property type="project" value="UniProtKB-KW"/>
</dbReference>
<keyword evidence="1" id="KW-0723">Serine/threonine-protein kinase</keyword>
<evidence type="ECO:0000313" key="3">
    <source>
        <dbReference type="EMBL" id="CAB4661615.1"/>
    </source>
</evidence>
<dbReference type="Pfam" id="PF13581">
    <property type="entry name" value="HATPase_c_2"/>
    <property type="match status" value="1"/>
</dbReference>
<dbReference type="EMBL" id="CAEZWW010000005">
    <property type="protein sequence ID" value="CAB4661615.1"/>
    <property type="molecule type" value="Genomic_DNA"/>
</dbReference>
<dbReference type="CDD" id="cd16936">
    <property type="entry name" value="HATPase_RsbW-like"/>
    <property type="match status" value="1"/>
</dbReference>
<dbReference type="InterPro" id="IPR036890">
    <property type="entry name" value="HATPase_C_sf"/>
</dbReference>
<dbReference type="Gene3D" id="3.30.565.10">
    <property type="entry name" value="Histidine kinase-like ATPase, C-terminal domain"/>
    <property type="match status" value="1"/>
</dbReference>
<dbReference type="PANTHER" id="PTHR35526:SF3">
    <property type="entry name" value="ANTI-SIGMA-F FACTOR RSBW"/>
    <property type="match status" value="1"/>
</dbReference>